<dbReference type="Proteomes" id="UP000516134">
    <property type="component" value="Chromosome"/>
</dbReference>
<feature type="transmembrane region" description="Helical" evidence="1">
    <location>
        <begin position="356"/>
        <end position="377"/>
    </location>
</feature>
<evidence type="ECO:0000313" key="4">
    <source>
        <dbReference type="Proteomes" id="UP000516134"/>
    </source>
</evidence>
<keyword evidence="1" id="KW-1133">Transmembrane helix</keyword>
<organism evidence="3 4">
    <name type="scientific">Sphingomonas daechungensis</name>
    <dbReference type="NCBI Taxonomy" id="1176646"/>
    <lineage>
        <taxon>Bacteria</taxon>
        <taxon>Pseudomonadati</taxon>
        <taxon>Pseudomonadota</taxon>
        <taxon>Alphaproteobacteria</taxon>
        <taxon>Sphingomonadales</taxon>
        <taxon>Sphingomonadaceae</taxon>
        <taxon>Sphingomonas</taxon>
    </lineage>
</organism>
<keyword evidence="1" id="KW-0472">Membrane</keyword>
<dbReference type="InterPro" id="IPR005182">
    <property type="entry name" value="YdbS-like_PH"/>
</dbReference>
<feature type="domain" description="YdbS-like PH" evidence="2">
    <location>
        <begin position="72"/>
        <end position="150"/>
    </location>
</feature>
<sequence>MSEPTSRDDAAVGPPEHLHPLFLLTGLGKSLRGMAGGYAAIGYLAVSGRLGSALVTIAILLAFMAISVFVYWQRFQFRVGENEIRIDSGILSRTHRSIPFDRIQDVDITQGPLARVLGLARVQFETGGSGGKEEGVLHSISLERAEELRALVRSRRGQASTVRDVPEASAEPVYSMGFGRLLLAGAFNFSLAIFAGLFGLTQTFGDVLGFNPFDPDFWMGLLSASDPLRDFIFAHRVAAAIAGAAVLVLVGAATGIVRTVLTDFGFRLDKTGVGLRRRRGLLTRTDVTLPISRAQAAVIASGPVKDWLRWRELRVQSLAKDESSRGSHVLAPLARDGEVSLILGEMAWAPVPRRPGWIRVSSAFVVAFAIALSPLLLVALVNFIFQPLVGVAILAGLGGFLAMRWLAWSRTAYALDGDRILVRTGWWNRRTTVLPARRIQSVDLRENFITRAFGIAWLQFGVAGGGMTGHSIPAIPRGEARKLRDLLLDMGS</sequence>
<dbReference type="Pfam" id="PF03703">
    <property type="entry name" value="bPH_2"/>
    <property type="match status" value="2"/>
</dbReference>
<evidence type="ECO:0000259" key="2">
    <source>
        <dbReference type="Pfam" id="PF03703"/>
    </source>
</evidence>
<reference evidence="3 4" key="1">
    <citation type="submission" date="2020-08" db="EMBL/GenBank/DDBJ databases">
        <title>Genome sequence of Sphingomonas daechungensis KACC 18115T.</title>
        <authorList>
            <person name="Hyun D.-W."/>
            <person name="Bae J.-W."/>
        </authorList>
    </citation>
    <scope>NUCLEOTIDE SEQUENCE [LARGE SCALE GENOMIC DNA]</scope>
    <source>
        <strain evidence="3 4">KACC 18115</strain>
    </source>
</reference>
<feature type="transmembrane region" description="Helical" evidence="1">
    <location>
        <begin position="383"/>
        <end position="403"/>
    </location>
</feature>
<dbReference type="EMBL" id="CP060780">
    <property type="protein sequence ID" value="QNP42357.1"/>
    <property type="molecule type" value="Genomic_DNA"/>
</dbReference>
<dbReference type="PANTHER" id="PTHR34473">
    <property type="entry name" value="UPF0699 TRANSMEMBRANE PROTEIN YDBS"/>
    <property type="match status" value="1"/>
</dbReference>
<dbReference type="RefSeq" id="WP_187713790.1">
    <property type="nucleotide sequence ID" value="NZ_BAABJC010000001.1"/>
</dbReference>
<keyword evidence="4" id="KW-1185">Reference proteome</keyword>
<accession>A0ABX6T0C8</accession>
<evidence type="ECO:0000256" key="1">
    <source>
        <dbReference type="SAM" id="Phobius"/>
    </source>
</evidence>
<proteinExistence type="predicted"/>
<evidence type="ECO:0000313" key="3">
    <source>
        <dbReference type="EMBL" id="QNP42357.1"/>
    </source>
</evidence>
<feature type="domain" description="YdbS-like PH" evidence="2">
    <location>
        <begin position="408"/>
        <end position="487"/>
    </location>
</feature>
<gene>
    <name evidence="3" type="ORF">H9L15_08470</name>
</gene>
<keyword evidence="1" id="KW-0812">Transmembrane</keyword>
<dbReference type="PANTHER" id="PTHR34473:SF2">
    <property type="entry name" value="UPF0699 TRANSMEMBRANE PROTEIN YDBT"/>
    <property type="match status" value="1"/>
</dbReference>
<feature type="transmembrane region" description="Helical" evidence="1">
    <location>
        <begin position="52"/>
        <end position="72"/>
    </location>
</feature>
<name>A0ABX6T0C8_9SPHN</name>
<feature type="transmembrane region" description="Helical" evidence="1">
    <location>
        <begin position="237"/>
        <end position="261"/>
    </location>
</feature>
<protein>
    <submittedName>
        <fullName evidence="3">PH domain-containing protein</fullName>
    </submittedName>
</protein>
<feature type="transmembrane region" description="Helical" evidence="1">
    <location>
        <begin position="181"/>
        <end position="200"/>
    </location>
</feature>